<dbReference type="Gene3D" id="3.30.10.10">
    <property type="entry name" value="Trypsin Inhibitor V, subunit A"/>
    <property type="match status" value="1"/>
</dbReference>
<dbReference type="PROSITE" id="PS51257">
    <property type="entry name" value="PROKAR_LIPOPROTEIN"/>
    <property type="match status" value="1"/>
</dbReference>
<reference evidence="2 3" key="1">
    <citation type="submission" date="2006-08" db="EMBL/GenBank/DDBJ databases">
        <title>Complete sequence of Maricaulis maris MCS10.</title>
        <authorList>
            <consortium name="US DOE Joint Genome Institute"/>
            <person name="Copeland A."/>
            <person name="Lucas S."/>
            <person name="Lapidus A."/>
            <person name="Barry K."/>
            <person name="Detter J.C."/>
            <person name="Glavina del Rio T."/>
            <person name="Hammon N."/>
            <person name="Israni S."/>
            <person name="Dalin E."/>
            <person name="Tice H."/>
            <person name="Pitluck S."/>
            <person name="Saunders E."/>
            <person name="Brettin T."/>
            <person name="Bruce D."/>
            <person name="Han C."/>
            <person name="Tapia R."/>
            <person name="Gilna P."/>
            <person name="Schmutz J."/>
            <person name="Larimer F."/>
            <person name="Land M."/>
            <person name="Hauser L."/>
            <person name="Kyrpides N."/>
            <person name="Mikhailova N."/>
            <person name="Viollier P."/>
            <person name="Stephens C."/>
            <person name="Richardson P."/>
        </authorList>
    </citation>
    <scope>NUCLEOTIDE SEQUENCE [LARGE SCALE GENOMIC DNA]</scope>
    <source>
        <strain evidence="2 3">MCS10</strain>
    </source>
</reference>
<dbReference type="EMBL" id="CP000449">
    <property type="protein sequence ID" value="ABI65522.1"/>
    <property type="molecule type" value="Genomic_DNA"/>
</dbReference>
<evidence type="ECO:0000313" key="3">
    <source>
        <dbReference type="Proteomes" id="UP000001964"/>
    </source>
</evidence>
<keyword evidence="3" id="KW-1185">Reference proteome</keyword>
<proteinExistence type="predicted"/>
<dbReference type="RefSeq" id="WP_011643169.1">
    <property type="nucleotide sequence ID" value="NC_008347.1"/>
</dbReference>
<protein>
    <recommendedName>
        <fullName evidence="4">Peptidase inhibitor I78 family protein</fullName>
    </recommendedName>
</protein>
<feature type="signal peptide" evidence="1">
    <location>
        <begin position="1"/>
        <end position="23"/>
    </location>
</feature>
<gene>
    <name evidence="2" type="ordered locus">Mmar10_1229</name>
</gene>
<dbReference type="InterPro" id="IPR021719">
    <property type="entry name" value="Prot_inh_I78"/>
</dbReference>
<dbReference type="AlphaFoldDB" id="Q0AQB5"/>
<name>Q0AQB5_MARMM</name>
<feature type="chain" id="PRO_5004168280" description="Peptidase inhibitor I78 family protein" evidence="1">
    <location>
        <begin position="24"/>
        <end position="111"/>
    </location>
</feature>
<evidence type="ECO:0000313" key="2">
    <source>
        <dbReference type="EMBL" id="ABI65522.1"/>
    </source>
</evidence>
<dbReference type="KEGG" id="mmr:Mmar10_1229"/>
<keyword evidence="1" id="KW-0732">Signal</keyword>
<dbReference type="Pfam" id="PF11720">
    <property type="entry name" value="Inhibitor_I78"/>
    <property type="match status" value="1"/>
</dbReference>
<dbReference type="STRING" id="394221.Mmar10_1229"/>
<evidence type="ECO:0000256" key="1">
    <source>
        <dbReference type="SAM" id="SignalP"/>
    </source>
</evidence>
<organism evidence="2 3">
    <name type="scientific">Maricaulis maris (strain MCS10)</name>
    <name type="common">Caulobacter maris</name>
    <dbReference type="NCBI Taxonomy" id="394221"/>
    <lineage>
        <taxon>Bacteria</taxon>
        <taxon>Pseudomonadati</taxon>
        <taxon>Pseudomonadota</taxon>
        <taxon>Alphaproteobacteria</taxon>
        <taxon>Maricaulales</taxon>
        <taxon>Maricaulaceae</taxon>
        <taxon>Maricaulis</taxon>
    </lineage>
</organism>
<sequence length="111" mass="11891" precursor="true">MTRYLLIALAGLSVAACTTGGSAIDGGDTVMPVPDFADDSMGDNSVDPNAWCGASAMGYLVGQRIDEVDLETLHGNIRVIHPGMPVTRDYRRERLNLDLDEAGVILRPWCG</sequence>
<accession>Q0AQB5</accession>
<dbReference type="Proteomes" id="UP000001964">
    <property type="component" value="Chromosome"/>
</dbReference>
<dbReference type="HOGENOM" id="CLU_123717_0_1_5"/>
<evidence type="ECO:0008006" key="4">
    <source>
        <dbReference type="Google" id="ProtNLM"/>
    </source>
</evidence>